<evidence type="ECO:0000313" key="1">
    <source>
        <dbReference type="EMBL" id="KAK1745640.1"/>
    </source>
</evidence>
<name>A0AAD8YID2_9STRA</name>
<sequence>MTSSPTTLAAVAAGCTLLAYGASRLTKKATSSTDLALTDLDDEIFSEEDCISADDVVAIFDKLFLTMQNVVVQLSQQVQQIQMSGQMIPEAQLRQLLKAEFERALVACQAQVFEENDVDADCLEEATWEFMEEEEKYPKVKRAVERFQKLYESISGEEVVGWTPNKGKTPTAGAKKELSAEELIKAATLYFETLTEKMVEIAKEYKAAGKDLKDPKVSQQYQMEASSDANDVAEEKLKSEMDIVMSDFRAAVDKHSRVPAVGQTLGMLQIKQQQELMAAGVPMM</sequence>
<keyword evidence="2" id="KW-1185">Reference proteome</keyword>
<evidence type="ECO:0000313" key="2">
    <source>
        <dbReference type="Proteomes" id="UP001224775"/>
    </source>
</evidence>
<proteinExistence type="predicted"/>
<reference evidence="1" key="1">
    <citation type="submission" date="2023-06" db="EMBL/GenBank/DDBJ databases">
        <title>Survivors Of The Sea: Transcriptome response of Skeletonema marinoi to long-term dormancy.</title>
        <authorList>
            <person name="Pinder M.I.M."/>
            <person name="Kourtchenko O."/>
            <person name="Robertson E.K."/>
            <person name="Larsson T."/>
            <person name="Maumus F."/>
            <person name="Osuna-Cruz C.M."/>
            <person name="Vancaester E."/>
            <person name="Stenow R."/>
            <person name="Vandepoele K."/>
            <person name="Ploug H."/>
            <person name="Bruchert V."/>
            <person name="Godhe A."/>
            <person name="Topel M."/>
        </authorList>
    </citation>
    <scope>NUCLEOTIDE SEQUENCE</scope>
    <source>
        <strain evidence="1">R05AC</strain>
    </source>
</reference>
<comment type="caution">
    <text evidence="1">The sequence shown here is derived from an EMBL/GenBank/DDBJ whole genome shotgun (WGS) entry which is preliminary data.</text>
</comment>
<gene>
    <name evidence="1" type="ORF">QTG54_003564</name>
</gene>
<dbReference type="Proteomes" id="UP001224775">
    <property type="component" value="Unassembled WGS sequence"/>
</dbReference>
<accession>A0AAD8YID2</accession>
<protein>
    <submittedName>
        <fullName evidence="1">Uncharacterized protein</fullName>
    </submittedName>
</protein>
<dbReference type="EMBL" id="JATAAI010000005">
    <property type="protein sequence ID" value="KAK1745640.1"/>
    <property type="molecule type" value="Genomic_DNA"/>
</dbReference>
<organism evidence="1 2">
    <name type="scientific">Skeletonema marinoi</name>
    <dbReference type="NCBI Taxonomy" id="267567"/>
    <lineage>
        <taxon>Eukaryota</taxon>
        <taxon>Sar</taxon>
        <taxon>Stramenopiles</taxon>
        <taxon>Ochrophyta</taxon>
        <taxon>Bacillariophyta</taxon>
        <taxon>Coscinodiscophyceae</taxon>
        <taxon>Thalassiosirophycidae</taxon>
        <taxon>Thalassiosirales</taxon>
        <taxon>Skeletonemataceae</taxon>
        <taxon>Skeletonema</taxon>
        <taxon>Skeletonema marinoi-dohrnii complex</taxon>
    </lineage>
</organism>
<dbReference type="AlphaFoldDB" id="A0AAD8YID2"/>